<accession>C5BKI7</accession>
<dbReference type="HOGENOM" id="CLU_1151355_0_0_6"/>
<dbReference type="Proteomes" id="UP000009080">
    <property type="component" value="Chromosome"/>
</dbReference>
<reference evidence="1 2" key="1">
    <citation type="journal article" date="2009" name="PLoS ONE">
        <title>The complete genome of Teredinibacter turnerae T7901: an intracellular endosymbiont of marine wood-boring bivalves (shipworms).</title>
        <authorList>
            <person name="Yang J.C."/>
            <person name="Madupu R."/>
            <person name="Durkin A.S."/>
            <person name="Ekborg N.A."/>
            <person name="Pedamallu C.S."/>
            <person name="Hostetler J.B."/>
            <person name="Radune D."/>
            <person name="Toms B.S."/>
            <person name="Henrissat B."/>
            <person name="Coutinho P.M."/>
            <person name="Schwarz S."/>
            <person name="Field L."/>
            <person name="Trindade-Silva A.E."/>
            <person name="Soares C.A.G."/>
            <person name="Elshahawi S."/>
            <person name="Hanora A."/>
            <person name="Schmidt E.W."/>
            <person name="Haygood M.G."/>
            <person name="Posfai J."/>
            <person name="Benner J."/>
            <person name="Madinger C."/>
            <person name="Nove J."/>
            <person name="Anton B."/>
            <person name="Chaudhary K."/>
            <person name="Foster J."/>
            <person name="Holman A."/>
            <person name="Kumar S."/>
            <person name="Lessard P.A."/>
            <person name="Luyten Y.A."/>
            <person name="Slatko B."/>
            <person name="Wood N."/>
            <person name="Wu B."/>
            <person name="Teplitski M."/>
            <person name="Mougous J.D."/>
            <person name="Ward N."/>
            <person name="Eisen J.A."/>
            <person name="Badger J.H."/>
            <person name="Distel D.L."/>
        </authorList>
    </citation>
    <scope>NUCLEOTIDE SEQUENCE [LARGE SCALE GENOMIC DNA]</scope>
    <source>
        <strain evidence="2">ATCC 39867 / T7901</strain>
    </source>
</reference>
<sequence length="241" mass="27876">MELPEGFVGPVFSGGDFVTFRFDDADLSFRVLALPTEVGRANRVSVKTDFTAFDRNEWRERGEIGHLSKSLVAQSWQVYHEETHLNTADMFFSVEVVRNIESEVKSLFSVDFNQFYSVTLSEISELYSEDVSSDISYYPTLENNFLFQKIDGYKIGGIRAELMVIKGQKHPSTCAFFSLGRTYTLEIELSLYPWKYEDIAQQYTDEFLLKFKEQLFDDFLENLTIEYSAEAKAIIEQLEKP</sequence>
<evidence type="ECO:0000313" key="1">
    <source>
        <dbReference type="EMBL" id="ACR12429.1"/>
    </source>
</evidence>
<dbReference type="RefSeq" id="WP_015818541.1">
    <property type="nucleotide sequence ID" value="NC_012997.1"/>
</dbReference>
<name>C5BKI7_TERTT</name>
<organism evidence="1 2">
    <name type="scientific">Teredinibacter turnerae (strain ATCC 39867 / T7901)</name>
    <dbReference type="NCBI Taxonomy" id="377629"/>
    <lineage>
        <taxon>Bacteria</taxon>
        <taxon>Pseudomonadati</taxon>
        <taxon>Pseudomonadota</taxon>
        <taxon>Gammaproteobacteria</taxon>
        <taxon>Cellvibrionales</taxon>
        <taxon>Cellvibrionaceae</taxon>
        <taxon>Teredinibacter</taxon>
    </lineage>
</organism>
<proteinExistence type="predicted"/>
<protein>
    <submittedName>
        <fullName evidence="1">Uncharacterized protein</fullName>
    </submittedName>
</protein>
<dbReference type="AlphaFoldDB" id="C5BKI7"/>
<gene>
    <name evidence="1" type="ordered locus">TERTU_4705</name>
</gene>
<keyword evidence="2" id="KW-1185">Reference proteome</keyword>
<dbReference type="EMBL" id="CP001614">
    <property type="protein sequence ID" value="ACR12429.1"/>
    <property type="molecule type" value="Genomic_DNA"/>
</dbReference>
<dbReference type="OrthoDB" id="7061992at2"/>
<evidence type="ECO:0000313" key="2">
    <source>
        <dbReference type="Proteomes" id="UP000009080"/>
    </source>
</evidence>
<dbReference type="KEGG" id="ttu:TERTU_4705"/>
<dbReference type="STRING" id="377629.TERTU_4705"/>